<dbReference type="Gene3D" id="1.10.10.60">
    <property type="entry name" value="Homeodomain-like"/>
    <property type="match status" value="1"/>
</dbReference>
<dbReference type="GO" id="GO:0003700">
    <property type="term" value="F:DNA-binding transcription factor activity"/>
    <property type="evidence" value="ECO:0007669"/>
    <property type="project" value="InterPro"/>
</dbReference>
<dbReference type="PROSITE" id="PS01124">
    <property type="entry name" value="HTH_ARAC_FAMILY_2"/>
    <property type="match status" value="1"/>
</dbReference>
<dbReference type="PANTHER" id="PTHR47894">
    <property type="entry name" value="HTH-TYPE TRANSCRIPTIONAL REGULATOR GADX"/>
    <property type="match status" value="1"/>
</dbReference>
<dbReference type="EMBL" id="NMPM01000004">
    <property type="protein sequence ID" value="PAV27421.1"/>
    <property type="molecule type" value="Genomic_DNA"/>
</dbReference>
<gene>
    <name evidence="7" type="ORF">C8D92_107193</name>
    <name evidence="6" type="ORF">CF392_00455</name>
</gene>
<dbReference type="PRINTS" id="PR00032">
    <property type="entry name" value="HTHARAC"/>
</dbReference>
<dbReference type="InterPro" id="IPR009057">
    <property type="entry name" value="Homeodomain-like_sf"/>
</dbReference>
<dbReference type="RefSeq" id="WP_095609503.1">
    <property type="nucleotide sequence ID" value="NZ_NMPM01000004.1"/>
</dbReference>
<name>A0A2A2I5Y5_9GAMM</name>
<reference evidence="6 8" key="1">
    <citation type="submission" date="2017-07" db="EMBL/GenBank/DDBJ databases">
        <title>Tamlnaduibacter salinus (Mi-7) genome sequencing.</title>
        <authorList>
            <person name="Verma A."/>
            <person name="Krishnamurthi S."/>
        </authorList>
    </citation>
    <scope>NUCLEOTIDE SEQUENCE [LARGE SCALE GENOMIC DNA]</scope>
    <source>
        <strain evidence="6 8">Mi-7</strain>
    </source>
</reference>
<evidence type="ECO:0000313" key="7">
    <source>
        <dbReference type="EMBL" id="PVY75470.1"/>
    </source>
</evidence>
<feature type="domain" description="HTH araC/xylS-type" evidence="5">
    <location>
        <begin position="236"/>
        <end position="333"/>
    </location>
</feature>
<dbReference type="Pfam" id="PF12833">
    <property type="entry name" value="HTH_18"/>
    <property type="match status" value="1"/>
</dbReference>
<dbReference type="Pfam" id="PF12625">
    <property type="entry name" value="Arabinose_bd"/>
    <property type="match status" value="1"/>
</dbReference>
<evidence type="ECO:0000256" key="4">
    <source>
        <dbReference type="SAM" id="MobiDB-lite"/>
    </source>
</evidence>
<keyword evidence="2 7" id="KW-0238">DNA-binding</keyword>
<dbReference type="Proteomes" id="UP000245887">
    <property type="component" value="Unassembled WGS sequence"/>
</dbReference>
<dbReference type="GO" id="GO:0000976">
    <property type="term" value="F:transcription cis-regulatory region binding"/>
    <property type="evidence" value="ECO:0007669"/>
    <property type="project" value="TreeGrafter"/>
</dbReference>
<organism evidence="6 8">
    <name type="scientific">Tamilnaduibacter salinus</name>
    <dbReference type="NCBI Taxonomy" id="1484056"/>
    <lineage>
        <taxon>Bacteria</taxon>
        <taxon>Pseudomonadati</taxon>
        <taxon>Pseudomonadota</taxon>
        <taxon>Gammaproteobacteria</taxon>
        <taxon>Pseudomonadales</taxon>
        <taxon>Marinobacteraceae</taxon>
        <taxon>Tamilnaduibacter</taxon>
    </lineage>
</organism>
<dbReference type="Proteomes" id="UP000218332">
    <property type="component" value="Unassembled WGS sequence"/>
</dbReference>
<dbReference type="OrthoDB" id="6816069at2"/>
<keyword evidence="8" id="KW-1185">Reference proteome</keyword>
<dbReference type="SUPFAM" id="SSF46689">
    <property type="entry name" value="Homeodomain-like"/>
    <property type="match status" value="1"/>
</dbReference>
<dbReference type="SMART" id="SM00342">
    <property type="entry name" value="HTH_ARAC"/>
    <property type="match status" value="1"/>
</dbReference>
<keyword evidence="1" id="KW-0805">Transcription regulation</keyword>
<evidence type="ECO:0000256" key="3">
    <source>
        <dbReference type="ARBA" id="ARBA00023163"/>
    </source>
</evidence>
<dbReference type="InterPro" id="IPR018060">
    <property type="entry name" value="HTH_AraC"/>
</dbReference>
<dbReference type="PROSITE" id="PS00041">
    <property type="entry name" value="HTH_ARAC_FAMILY_1"/>
    <property type="match status" value="1"/>
</dbReference>
<reference evidence="7 9" key="2">
    <citation type="submission" date="2018-04" db="EMBL/GenBank/DDBJ databases">
        <title>Genomic Encyclopedia of Type Strains, Phase IV (KMG-IV): sequencing the most valuable type-strain genomes for metagenomic binning, comparative biology and taxonomic classification.</title>
        <authorList>
            <person name="Goeker M."/>
        </authorList>
    </citation>
    <scope>NUCLEOTIDE SEQUENCE [LARGE SCALE GENOMIC DNA]</scope>
    <source>
        <strain evidence="7 9">DSM 28688</strain>
    </source>
</reference>
<dbReference type="GO" id="GO:0009893">
    <property type="term" value="P:positive regulation of metabolic process"/>
    <property type="evidence" value="ECO:0007669"/>
    <property type="project" value="UniProtKB-ARBA"/>
</dbReference>
<dbReference type="GO" id="GO:0005829">
    <property type="term" value="C:cytosol"/>
    <property type="evidence" value="ECO:0007669"/>
    <property type="project" value="TreeGrafter"/>
</dbReference>
<evidence type="ECO:0000313" key="9">
    <source>
        <dbReference type="Proteomes" id="UP000245887"/>
    </source>
</evidence>
<proteinExistence type="predicted"/>
<dbReference type="InterPro" id="IPR020449">
    <property type="entry name" value="Tscrpt_reg_AraC-type_HTH"/>
</dbReference>
<comment type="caution">
    <text evidence="6">The sequence shown here is derived from an EMBL/GenBank/DDBJ whole genome shotgun (WGS) entry which is preliminary data.</text>
</comment>
<evidence type="ECO:0000259" key="5">
    <source>
        <dbReference type="PROSITE" id="PS01124"/>
    </source>
</evidence>
<evidence type="ECO:0000313" key="6">
    <source>
        <dbReference type="EMBL" id="PAV27421.1"/>
    </source>
</evidence>
<evidence type="ECO:0000256" key="2">
    <source>
        <dbReference type="ARBA" id="ARBA00023125"/>
    </source>
</evidence>
<dbReference type="PANTHER" id="PTHR47894:SF1">
    <property type="entry name" value="HTH-TYPE TRANSCRIPTIONAL REGULATOR VQSM"/>
    <property type="match status" value="1"/>
</dbReference>
<dbReference type="InterPro" id="IPR032687">
    <property type="entry name" value="AraC-type_N"/>
</dbReference>
<protein>
    <submittedName>
        <fullName evidence="7">AraC-like DNA-binding protein</fullName>
    </submittedName>
</protein>
<keyword evidence="3" id="KW-0804">Transcription</keyword>
<dbReference type="EMBL" id="QEKQ01000007">
    <property type="protein sequence ID" value="PVY75470.1"/>
    <property type="molecule type" value="Genomic_DNA"/>
</dbReference>
<evidence type="ECO:0000256" key="1">
    <source>
        <dbReference type="ARBA" id="ARBA00023015"/>
    </source>
</evidence>
<dbReference type="AlphaFoldDB" id="A0A2A2I5Y5"/>
<evidence type="ECO:0000313" key="8">
    <source>
        <dbReference type="Proteomes" id="UP000218332"/>
    </source>
</evidence>
<feature type="region of interest" description="Disordered" evidence="4">
    <location>
        <begin position="326"/>
        <end position="348"/>
    </location>
</feature>
<sequence length="348" mass="39204">MDREIALPAHFPRRLIAFLVDKQRIPFTDILAAVDLPPEAMMQVDALLDQDRYQKIVRYGIQRIGRDTLGLEFGENLHLSDLGLLGYAASAQPTIREAIQLFSDHYEGISRLSRIALEGGEDVFIRVFLEPDLPDDMARFLVQSIVAAIMHNLVRLGIPSSPAMRAHFHYERPNDLKGYRRLPGEVLFSDQYAGVYVPAQLLEQTLEVDGGRRWPEGLTLAGNDGAYRNTAEAPEESLAALIRSSFPEVPDVSTAARRLGFSARKLQRELADRSLTYTTLVEDVRMREASSRLMRMDLTIGVIAEQLGFADTASFSRAFRRYTGMSPRDYRKNGPAQEPARNDRFTDC</sequence>
<accession>A0A2A2I5Y5</accession>
<dbReference type="InterPro" id="IPR018062">
    <property type="entry name" value="HTH_AraC-typ_CS"/>
</dbReference>